<reference evidence="1 2" key="2">
    <citation type="journal article" date="2022" name="Mol. Ecol. Resour.">
        <title>The genomes of chicory, endive, great burdock and yacon provide insights into Asteraceae paleo-polyploidization history and plant inulin production.</title>
        <authorList>
            <person name="Fan W."/>
            <person name="Wang S."/>
            <person name="Wang H."/>
            <person name="Wang A."/>
            <person name="Jiang F."/>
            <person name="Liu H."/>
            <person name="Zhao H."/>
            <person name="Xu D."/>
            <person name="Zhang Y."/>
        </authorList>
    </citation>
    <scope>NUCLEOTIDE SEQUENCE [LARGE SCALE GENOMIC DNA]</scope>
    <source>
        <strain evidence="2">cv. Yunnan</strain>
        <tissue evidence="1">Leaves</tissue>
    </source>
</reference>
<comment type="caution">
    <text evidence="1">The sequence shown here is derived from an EMBL/GenBank/DDBJ whole genome shotgun (WGS) entry which is preliminary data.</text>
</comment>
<sequence>MWGKENTKGLKQQGRLEEEHKASQEARAKLGIGLAIACPACFSLMSEHASAISNGKPVPALSKSYDNRSLKLLMNRFYTDGQRLLIEVRVLLLLGC</sequence>
<protein>
    <submittedName>
        <fullName evidence="1">Uncharacterized protein</fullName>
    </submittedName>
</protein>
<name>A0ACB9AVI6_9ASTR</name>
<gene>
    <name evidence="1" type="ORF">L1987_72064</name>
</gene>
<dbReference type="Proteomes" id="UP001056120">
    <property type="component" value="Linkage Group LG24"/>
</dbReference>
<evidence type="ECO:0000313" key="1">
    <source>
        <dbReference type="EMBL" id="KAI3713486.1"/>
    </source>
</evidence>
<keyword evidence="2" id="KW-1185">Reference proteome</keyword>
<dbReference type="EMBL" id="CM042041">
    <property type="protein sequence ID" value="KAI3713486.1"/>
    <property type="molecule type" value="Genomic_DNA"/>
</dbReference>
<proteinExistence type="predicted"/>
<evidence type="ECO:0000313" key="2">
    <source>
        <dbReference type="Proteomes" id="UP001056120"/>
    </source>
</evidence>
<organism evidence="1 2">
    <name type="scientific">Smallanthus sonchifolius</name>
    <dbReference type="NCBI Taxonomy" id="185202"/>
    <lineage>
        <taxon>Eukaryota</taxon>
        <taxon>Viridiplantae</taxon>
        <taxon>Streptophyta</taxon>
        <taxon>Embryophyta</taxon>
        <taxon>Tracheophyta</taxon>
        <taxon>Spermatophyta</taxon>
        <taxon>Magnoliopsida</taxon>
        <taxon>eudicotyledons</taxon>
        <taxon>Gunneridae</taxon>
        <taxon>Pentapetalae</taxon>
        <taxon>asterids</taxon>
        <taxon>campanulids</taxon>
        <taxon>Asterales</taxon>
        <taxon>Asteraceae</taxon>
        <taxon>Asteroideae</taxon>
        <taxon>Heliantheae alliance</taxon>
        <taxon>Millerieae</taxon>
        <taxon>Smallanthus</taxon>
    </lineage>
</organism>
<accession>A0ACB9AVI6</accession>
<reference evidence="2" key="1">
    <citation type="journal article" date="2022" name="Mol. Ecol. Resour.">
        <title>The genomes of chicory, endive, great burdock and yacon provide insights into Asteraceae palaeo-polyploidization history and plant inulin production.</title>
        <authorList>
            <person name="Fan W."/>
            <person name="Wang S."/>
            <person name="Wang H."/>
            <person name="Wang A."/>
            <person name="Jiang F."/>
            <person name="Liu H."/>
            <person name="Zhao H."/>
            <person name="Xu D."/>
            <person name="Zhang Y."/>
        </authorList>
    </citation>
    <scope>NUCLEOTIDE SEQUENCE [LARGE SCALE GENOMIC DNA]</scope>
    <source>
        <strain evidence="2">cv. Yunnan</strain>
    </source>
</reference>